<protein>
    <submittedName>
        <fullName evidence="1">Uncharacterized protein</fullName>
    </submittedName>
</protein>
<dbReference type="EMBL" id="UINC01092655">
    <property type="protein sequence ID" value="SVC46422.1"/>
    <property type="molecule type" value="Genomic_DNA"/>
</dbReference>
<evidence type="ECO:0000313" key="1">
    <source>
        <dbReference type="EMBL" id="SVC46422.1"/>
    </source>
</evidence>
<gene>
    <name evidence="1" type="ORF">METZ01_LOCUS299276</name>
</gene>
<name>A0A382MG87_9ZZZZ</name>
<feature type="non-terminal residue" evidence="1">
    <location>
        <position position="1"/>
    </location>
</feature>
<proteinExistence type="predicted"/>
<dbReference type="AlphaFoldDB" id="A0A382MG87"/>
<organism evidence="1">
    <name type="scientific">marine metagenome</name>
    <dbReference type="NCBI Taxonomy" id="408172"/>
    <lineage>
        <taxon>unclassified sequences</taxon>
        <taxon>metagenomes</taxon>
        <taxon>ecological metagenomes</taxon>
    </lineage>
</organism>
<accession>A0A382MG87</accession>
<sequence length="373" mass="41662">IENADGSKFMSFTATAAATLGTDRVRVSFVQESLIYSGPAGEGFNHLEAATFINTSATTGLADNVEWNTYHYYHDHVDNGTSYCEAGRIQHFDFDYWTAGGTSCDIFSCPETIYNSEYVYMSRSFFAKGNSPQVLYVKGGQILVRGIVDGMYTIVTDDYTEYRRHDDNDIIDRVWGNIWLIDDVVYSDSYGNGMIIHPTDGGTEHVLGLIAGGSVIIANTRPNGARGQQYGSDIKINAALLAMNGGFLSHYWQNSLLDYHNWNDGLGFGIIADGRGGHRNHYRSDEQSGIYTGTDDHRGIVHLWGSIVQFKRGYMNRNFPGPYNVSPGVGYTKDYHYDWNLQLRPPPYFPDLQSNDNSVILKMASYGEAKSHE</sequence>
<reference evidence="1" key="1">
    <citation type="submission" date="2018-05" db="EMBL/GenBank/DDBJ databases">
        <authorList>
            <person name="Lanie J.A."/>
            <person name="Ng W.-L."/>
            <person name="Kazmierczak K.M."/>
            <person name="Andrzejewski T.M."/>
            <person name="Davidsen T.M."/>
            <person name="Wayne K.J."/>
            <person name="Tettelin H."/>
            <person name="Glass J.I."/>
            <person name="Rusch D."/>
            <person name="Podicherti R."/>
            <person name="Tsui H.-C.T."/>
            <person name="Winkler M.E."/>
        </authorList>
    </citation>
    <scope>NUCLEOTIDE SEQUENCE</scope>
</reference>